<dbReference type="Pfam" id="PF05347">
    <property type="entry name" value="Complex1_LYR"/>
    <property type="match status" value="1"/>
</dbReference>
<dbReference type="InterPro" id="IPR008011">
    <property type="entry name" value="Complex1_LYR_dom"/>
</dbReference>
<organism evidence="6 7">
    <name type="scientific">Aulographum hederae CBS 113979</name>
    <dbReference type="NCBI Taxonomy" id="1176131"/>
    <lineage>
        <taxon>Eukaryota</taxon>
        <taxon>Fungi</taxon>
        <taxon>Dikarya</taxon>
        <taxon>Ascomycota</taxon>
        <taxon>Pezizomycotina</taxon>
        <taxon>Dothideomycetes</taxon>
        <taxon>Pleosporomycetidae</taxon>
        <taxon>Aulographales</taxon>
        <taxon>Aulographaceae</taxon>
    </lineage>
</organism>
<keyword evidence="3" id="KW-0143">Chaperone</keyword>
<dbReference type="OrthoDB" id="273010at2759"/>
<dbReference type="EMBL" id="ML977185">
    <property type="protein sequence ID" value="KAF1982335.1"/>
    <property type="molecule type" value="Genomic_DNA"/>
</dbReference>
<evidence type="ECO:0000313" key="6">
    <source>
        <dbReference type="EMBL" id="KAF1982335.1"/>
    </source>
</evidence>
<name>A0A6G1GN26_9PEZI</name>
<evidence type="ECO:0000256" key="1">
    <source>
        <dbReference type="ARBA" id="ARBA00004305"/>
    </source>
</evidence>
<dbReference type="Proteomes" id="UP000800041">
    <property type="component" value="Unassembled WGS sequence"/>
</dbReference>
<dbReference type="GO" id="GO:0005759">
    <property type="term" value="C:mitochondrial matrix"/>
    <property type="evidence" value="ECO:0007669"/>
    <property type="project" value="UniProtKB-SubCell"/>
</dbReference>
<evidence type="ECO:0000313" key="7">
    <source>
        <dbReference type="Proteomes" id="UP000800041"/>
    </source>
</evidence>
<protein>
    <recommendedName>
        <fullName evidence="5">Complex 1 LYR protein domain-containing protein</fullName>
    </recommendedName>
</protein>
<dbReference type="GO" id="GO:0034553">
    <property type="term" value="P:mitochondrial respiratory chain complex II assembly"/>
    <property type="evidence" value="ECO:0007669"/>
    <property type="project" value="InterPro"/>
</dbReference>
<dbReference type="PANTHER" id="PTHR13675">
    <property type="entry name" value="LYR MOTIF-CONTAINING PROTEIN 2"/>
    <property type="match status" value="1"/>
</dbReference>
<accession>A0A6G1GN26</accession>
<comment type="similarity">
    <text evidence="4">Belongs to the complex I LYR family. SDHAF1 subfamily.</text>
</comment>
<dbReference type="InterPro" id="IPR045295">
    <property type="entry name" value="Complex1_LYR_SDHAF1_LYRM8"/>
</dbReference>
<keyword evidence="2" id="KW-0496">Mitochondrion</keyword>
<keyword evidence="7" id="KW-1185">Reference proteome</keyword>
<evidence type="ECO:0000256" key="2">
    <source>
        <dbReference type="ARBA" id="ARBA00023128"/>
    </source>
</evidence>
<evidence type="ECO:0000259" key="5">
    <source>
        <dbReference type="Pfam" id="PF05347"/>
    </source>
</evidence>
<comment type="subcellular location">
    <subcellularLocation>
        <location evidence="1">Mitochondrion matrix</location>
    </subcellularLocation>
</comment>
<evidence type="ECO:0000256" key="4">
    <source>
        <dbReference type="ARBA" id="ARBA00025715"/>
    </source>
</evidence>
<feature type="domain" description="Complex 1 LYR protein" evidence="5">
    <location>
        <begin position="10"/>
        <end position="68"/>
    </location>
</feature>
<evidence type="ECO:0000256" key="3">
    <source>
        <dbReference type="ARBA" id="ARBA00023186"/>
    </source>
</evidence>
<dbReference type="PANTHER" id="PTHR13675:SF1">
    <property type="entry name" value="SUCCINATE DEHYDROGENASE ASSEMBLY FACTOR 1, MITOCHONDRIAL"/>
    <property type="match status" value="1"/>
</dbReference>
<dbReference type="CDD" id="cd20268">
    <property type="entry name" value="Complex1_LYR_SDHAF1_LYRM8"/>
    <property type="match status" value="1"/>
</dbReference>
<dbReference type="AlphaFoldDB" id="A0A6G1GN26"/>
<proteinExistence type="inferred from homology"/>
<gene>
    <name evidence="6" type="ORF">K402DRAFT_340512</name>
</gene>
<reference evidence="6" key="1">
    <citation type="journal article" date="2020" name="Stud. Mycol.">
        <title>101 Dothideomycetes genomes: a test case for predicting lifestyles and emergence of pathogens.</title>
        <authorList>
            <person name="Haridas S."/>
            <person name="Albert R."/>
            <person name="Binder M."/>
            <person name="Bloem J."/>
            <person name="Labutti K."/>
            <person name="Salamov A."/>
            <person name="Andreopoulos B."/>
            <person name="Baker S."/>
            <person name="Barry K."/>
            <person name="Bills G."/>
            <person name="Bluhm B."/>
            <person name="Cannon C."/>
            <person name="Castanera R."/>
            <person name="Culley D."/>
            <person name="Daum C."/>
            <person name="Ezra D."/>
            <person name="Gonzalez J."/>
            <person name="Henrissat B."/>
            <person name="Kuo A."/>
            <person name="Liang C."/>
            <person name="Lipzen A."/>
            <person name="Lutzoni F."/>
            <person name="Magnuson J."/>
            <person name="Mondo S."/>
            <person name="Nolan M."/>
            <person name="Ohm R."/>
            <person name="Pangilinan J."/>
            <person name="Park H.-J."/>
            <person name="Ramirez L."/>
            <person name="Alfaro M."/>
            <person name="Sun H."/>
            <person name="Tritt A."/>
            <person name="Yoshinaga Y."/>
            <person name="Zwiers L.-H."/>
            <person name="Turgeon B."/>
            <person name="Goodwin S."/>
            <person name="Spatafora J."/>
            <person name="Crous P."/>
            <person name="Grigoriev I."/>
        </authorList>
    </citation>
    <scope>NUCLEOTIDE SEQUENCE</scope>
    <source>
        <strain evidence="6">CBS 113979</strain>
    </source>
</reference>
<sequence>MPRLSGLQRNVVSLYRQCLRACGKKPIETRDNFRRFVRNQFRENAAGIDKKDFAAIEYMIRKGQRQLEIYKDEGIRNVV</sequence>